<dbReference type="EMBL" id="JBHSBT010000016">
    <property type="protein sequence ID" value="MFC4148099.1"/>
    <property type="molecule type" value="Genomic_DNA"/>
</dbReference>
<organism evidence="3 4">
    <name type="scientific">Micromonospora mangrovi</name>
    <dbReference type="NCBI Taxonomy" id="1182597"/>
    <lineage>
        <taxon>Bacteria</taxon>
        <taxon>Bacillati</taxon>
        <taxon>Actinomycetota</taxon>
        <taxon>Actinomycetes</taxon>
        <taxon>Micromonosporales</taxon>
        <taxon>Micromonosporaceae</taxon>
        <taxon>Micromonospora</taxon>
    </lineage>
</organism>
<evidence type="ECO:0000313" key="4">
    <source>
        <dbReference type="Proteomes" id="UP001595788"/>
    </source>
</evidence>
<dbReference type="InterPro" id="IPR014347">
    <property type="entry name" value="Tautomerase/MIF_sf"/>
</dbReference>
<evidence type="ECO:0000256" key="1">
    <source>
        <dbReference type="ARBA" id="ARBA00023235"/>
    </source>
</evidence>
<evidence type="ECO:0000313" key="3">
    <source>
        <dbReference type="EMBL" id="MFC4148099.1"/>
    </source>
</evidence>
<evidence type="ECO:0000259" key="2">
    <source>
        <dbReference type="Pfam" id="PF01361"/>
    </source>
</evidence>
<dbReference type="InterPro" id="IPR004370">
    <property type="entry name" value="4-OT-like_dom"/>
</dbReference>
<name>A0ABV8MD92_9ACTN</name>
<reference evidence="4" key="1">
    <citation type="journal article" date="2019" name="Int. J. Syst. Evol. Microbiol.">
        <title>The Global Catalogue of Microorganisms (GCM) 10K type strain sequencing project: providing services to taxonomists for standard genome sequencing and annotation.</title>
        <authorList>
            <consortium name="The Broad Institute Genomics Platform"/>
            <consortium name="The Broad Institute Genome Sequencing Center for Infectious Disease"/>
            <person name="Wu L."/>
            <person name="Ma J."/>
        </authorList>
    </citation>
    <scope>NUCLEOTIDE SEQUENCE [LARGE SCALE GENOMIC DNA]</scope>
    <source>
        <strain evidence="4">2803GPT1-18</strain>
    </source>
</reference>
<gene>
    <name evidence="3" type="ORF">ACFO0M_17745</name>
</gene>
<accession>A0ABV8MD92</accession>
<feature type="non-terminal residue" evidence="3">
    <location>
        <position position="1"/>
    </location>
</feature>
<sequence length="75" mass="8756">LMPHINIKFFPVTLQQDTEQQLITDLTEAVTTAFGCSADVVSVAFEPIEEQRWQAQVYQPEIIERRHLLRKLPNY</sequence>
<keyword evidence="1" id="KW-0413">Isomerase</keyword>
<dbReference type="Pfam" id="PF01361">
    <property type="entry name" value="Tautomerase"/>
    <property type="match status" value="1"/>
</dbReference>
<keyword evidence="4" id="KW-1185">Reference proteome</keyword>
<dbReference type="Gene3D" id="3.30.429.10">
    <property type="entry name" value="Macrophage Migration Inhibitory Factor"/>
    <property type="match status" value="1"/>
</dbReference>
<dbReference type="Proteomes" id="UP001595788">
    <property type="component" value="Unassembled WGS sequence"/>
</dbReference>
<dbReference type="RefSeq" id="WP_377522269.1">
    <property type="nucleotide sequence ID" value="NZ_JBHSBT010000016.1"/>
</dbReference>
<feature type="domain" description="4-oxalocrotonate tautomerase-like" evidence="2">
    <location>
        <begin position="3"/>
        <end position="56"/>
    </location>
</feature>
<dbReference type="SUPFAM" id="SSF55331">
    <property type="entry name" value="Tautomerase/MIF"/>
    <property type="match status" value="1"/>
</dbReference>
<comment type="caution">
    <text evidence="3">The sequence shown here is derived from an EMBL/GenBank/DDBJ whole genome shotgun (WGS) entry which is preliminary data.</text>
</comment>
<proteinExistence type="predicted"/>
<protein>
    <submittedName>
        <fullName evidence="3">Tautomerase family protein</fullName>
    </submittedName>
</protein>